<dbReference type="GO" id="GO:0003676">
    <property type="term" value="F:nucleic acid binding"/>
    <property type="evidence" value="ECO:0007669"/>
    <property type="project" value="InterPro"/>
</dbReference>
<dbReference type="AlphaFoldDB" id="A0A0N0BB93"/>
<proteinExistence type="predicted"/>
<evidence type="ECO:0000313" key="3">
    <source>
        <dbReference type="Proteomes" id="UP000053105"/>
    </source>
</evidence>
<gene>
    <name evidence="2" type="ORF">WN51_00054</name>
</gene>
<reference evidence="2 3" key="1">
    <citation type="submission" date="2015-07" db="EMBL/GenBank/DDBJ databases">
        <title>The genome of Melipona quadrifasciata.</title>
        <authorList>
            <person name="Pan H."/>
            <person name="Kapheim K."/>
        </authorList>
    </citation>
    <scope>NUCLEOTIDE SEQUENCE [LARGE SCALE GENOMIC DNA]</scope>
    <source>
        <strain evidence="2">0111107301</strain>
        <tissue evidence="2">Whole body</tissue>
    </source>
</reference>
<dbReference type="OrthoDB" id="9986793at2759"/>
<sequence>SDRSPRVYRETHFQIRWSINVWAVLICTQILGPYFLPNKLTGSGYLEFLRNELPSLLENVLLATIRSMTFQHEDAPSHCMREVKNFLNQTYLCWTARDGKVTLTTKASGTHASNITHLLILH</sequence>
<name>A0A0N0BB93_9HYME</name>
<organism evidence="2 3">
    <name type="scientific">Melipona quadrifasciata</name>
    <dbReference type="NCBI Taxonomy" id="166423"/>
    <lineage>
        <taxon>Eukaryota</taxon>
        <taxon>Metazoa</taxon>
        <taxon>Ecdysozoa</taxon>
        <taxon>Arthropoda</taxon>
        <taxon>Hexapoda</taxon>
        <taxon>Insecta</taxon>
        <taxon>Pterygota</taxon>
        <taxon>Neoptera</taxon>
        <taxon>Endopterygota</taxon>
        <taxon>Hymenoptera</taxon>
        <taxon>Apocrita</taxon>
        <taxon>Aculeata</taxon>
        <taxon>Apoidea</taxon>
        <taxon>Anthophila</taxon>
        <taxon>Apidae</taxon>
        <taxon>Melipona</taxon>
    </lineage>
</organism>
<keyword evidence="1" id="KW-1133">Transmembrane helix</keyword>
<keyword evidence="1" id="KW-0472">Membrane</keyword>
<keyword evidence="3" id="KW-1185">Reference proteome</keyword>
<feature type="non-terminal residue" evidence="2">
    <location>
        <position position="1"/>
    </location>
</feature>
<accession>A0A0N0BB93</accession>
<dbReference type="EMBL" id="KQ438453">
    <property type="protein sequence ID" value="KOX67242.1"/>
    <property type="molecule type" value="Genomic_DNA"/>
</dbReference>
<protein>
    <submittedName>
        <fullName evidence="2">Uncharacterized protein</fullName>
    </submittedName>
</protein>
<dbReference type="Gene3D" id="3.30.420.10">
    <property type="entry name" value="Ribonuclease H-like superfamily/Ribonuclease H"/>
    <property type="match status" value="1"/>
</dbReference>
<dbReference type="STRING" id="166423.A0A0N0BB93"/>
<feature type="transmembrane region" description="Helical" evidence="1">
    <location>
        <begin position="15"/>
        <end position="36"/>
    </location>
</feature>
<evidence type="ECO:0000313" key="2">
    <source>
        <dbReference type="EMBL" id="KOX67242.1"/>
    </source>
</evidence>
<evidence type="ECO:0000256" key="1">
    <source>
        <dbReference type="SAM" id="Phobius"/>
    </source>
</evidence>
<dbReference type="Proteomes" id="UP000053105">
    <property type="component" value="Unassembled WGS sequence"/>
</dbReference>
<dbReference type="InterPro" id="IPR036397">
    <property type="entry name" value="RNaseH_sf"/>
</dbReference>
<dbReference type="PANTHER" id="PTHR47326">
    <property type="entry name" value="TRANSPOSABLE ELEMENT TC3 TRANSPOSASE-LIKE PROTEIN"/>
    <property type="match status" value="1"/>
</dbReference>
<dbReference type="PANTHER" id="PTHR47326:SF1">
    <property type="entry name" value="HTH PSQ-TYPE DOMAIN-CONTAINING PROTEIN"/>
    <property type="match status" value="1"/>
</dbReference>
<keyword evidence="1" id="KW-0812">Transmembrane</keyword>